<sequence length="99" mass="11543">MTSWKSTEDHRCLSTPFFGHTPTWNTKHDEKTVAPVTAEKRCVSRYFSSYLRCKFLVNDYHLMKCKTCFLKLSVFGCRVAVFYEALTAVILEHCYTTTD</sequence>
<keyword evidence="2" id="KW-1185">Reference proteome</keyword>
<dbReference type="Proteomes" id="UP000886998">
    <property type="component" value="Unassembled WGS sequence"/>
</dbReference>
<organism evidence="1 2">
    <name type="scientific">Trichonephila inaurata madagascariensis</name>
    <dbReference type="NCBI Taxonomy" id="2747483"/>
    <lineage>
        <taxon>Eukaryota</taxon>
        <taxon>Metazoa</taxon>
        <taxon>Ecdysozoa</taxon>
        <taxon>Arthropoda</taxon>
        <taxon>Chelicerata</taxon>
        <taxon>Arachnida</taxon>
        <taxon>Araneae</taxon>
        <taxon>Araneomorphae</taxon>
        <taxon>Entelegynae</taxon>
        <taxon>Araneoidea</taxon>
        <taxon>Nephilidae</taxon>
        <taxon>Trichonephila</taxon>
        <taxon>Trichonephila inaurata</taxon>
    </lineage>
</organism>
<proteinExistence type="predicted"/>
<dbReference type="EMBL" id="BMAV01005551">
    <property type="protein sequence ID" value="GFY46704.1"/>
    <property type="molecule type" value="Genomic_DNA"/>
</dbReference>
<evidence type="ECO:0000313" key="1">
    <source>
        <dbReference type="EMBL" id="GFY46704.1"/>
    </source>
</evidence>
<evidence type="ECO:0000313" key="2">
    <source>
        <dbReference type="Proteomes" id="UP000886998"/>
    </source>
</evidence>
<name>A0A8X6X4H0_9ARAC</name>
<gene>
    <name evidence="1" type="ORF">TNIN_148871</name>
</gene>
<accession>A0A8X6X4H0</accession>
<dbReference type="AlphaFoldDB" id="A0A8X6X4H0"/>
<protein>
    <submittedName>
        <fullName evidence="1">Uncharacterized protein</fullName>
    </submittedName>
</protein>
<comment type="caution">
    <text evidence="1">The sequence shown here is derived from an EMBL/GenBank/DDBJ whole genome shotgun (WGS) entry which is preliminary data.</text>
</comment>
<reference evidence="1" key="1">
    <citation type="submission" date="2020-08" db="EMBL/GenBank/DDBJ databases">
        <title>Multicomponent nature underlies the extraordinary mechanical properties of spider dragline silk.</title>
        <authorList>
            <person name="Kono N."/>
            <person name="Nakamura H."/>
            <person name="Mori M."/>
            <person name="Yoshida Y."/>
            <person name="Ohtoshi R."/>
            <person name="Malay A.D."/>
            <person name="Moran D.A.P."/>
            <person name="Tomita M."/>
            <person name="Numata K."/>
            <person name="Arakawa K."/>
        </authorList>
    </citation>
    <scope>NUCLEOTIDE SEQUENCE</scope>
</reference>